<evidence type="ECO:0000313" key="2">
    <source>
        <dbReference type="EMBL" id="CDN47301.1"/>
    </source>
</evidence>
<keyword evidence="3" id="KW-1185">Reference proteome</keyword>
<dbReference type="OrthoDB" id="7824623at2"/>
<evidence type="ECO:0008006" key="4">
    <source>
        <dbReference type="Google" id="ProtNLM"/>
    </source>
</evidence>
<dbReference type="GeneID" id="24255804"/>
<protein>
    <recommendedName>
        <fullName evidence="4">Transmembrane protein</fullName>
    </recommendedName>
</protein>
<gene>
    <name evidence="2" type="ORF">RG540_CH11130</name>
</gene>
<dbReference type="KEGG" id="ngg:RG540_CH11130"/>
<evidence type="ECO:0000313" key="3">
    <source>
        <dbReference type="Proteomes" id="UP000028181"/>
    </source>
</evidence>
<reference evidence="3" key="1">
    <citation type="journal article" date="2014" name="BMC Genomics">
        <title>Genome sequencing of two Neorhizobium galegae strains reveals a noeT gene responsible for the unusual acetylation of the nodulation factors.</title>
        <authorList>
            <person name="Osterman J."/>
            <person name="Marsh J."/>
            <person name="Laine P.K."/>
            <person name="Zeng Z."/>
            <person name="Alatalo E."/>
            <person name="Sullivan J.T."/>
            <person name="Young J.P."/>
            <person name="Thomas-Oates J."/>
            <person name="Paulin L."/>
            <person name="Lindstrom K."/>
        </authorList>
    </citation>
    <scope>NUCLEOTIDE SEQUENCE [LARGE SCALE GENOMIC DNA]</scope>
    <source>
        <strain evidence="3">HAMBI 540</strain>
    </source>
</reference>
<feature type="chain" id="PRO_5001656226" description="Transmembrane protein" evidence="1">
    <location>
        <begin position="26"/>
        <end position="396"/>
    </location>
</feature>
<feature type="signal peptide" evidence="1">
    <location>
        <begin position="1"/>
        <end position="25"/>
    </location>
</feature>
<proteinExistence type="predicted"/>
<sequence>MQYSTKARLLLAGAALSTFAGPAFALDGNDLVTKINGALSIQGGAGFSAEKATVSGSNVTLTNAKLLVQAGKQNLPLGTVKFEGVEENNGGYTVEKVTFDNVNTSQDKTVFTASDIAISGLTVPGNPSGDGLDAIMLYDEAHVGKMTATVDGKQAFSVDGVNLTTEVADDSSSVGFDLQVNGVKSDLSLVDDAQAKDTLQQLGVTSIDGKVNMTGSWTLADGNLEIDEYAIDFAKVGKLNLAFSVSGYTLDFIKSANETAKAMEANPNKEQAQQAAGLAMLGLMQRLTFNSAEIRFEDAGITKKALDYAGKSQGTTGEAMAQMLKGMTPMMLAQYNVPELQNMVSAAVNSYLDKPGSFTITAEPADAVPFPMIMGAAMGAPNTLPKVLGVKVTAND</sequence>
<dbReference type="eggNOG" id="ENOG502ZC9B">
    <property type="taxonomic scope" value="Bacteria"/>
</dbReference>
<keyword evidence="1" id="KW-0732">Signal</keyword>
<dbReference type="HOGENOM" id="CLU_058374_0_0_5"/>
<evidence type="ECO:0000256" key="1">
    <source>
        <dbReference type="SAM" id="SignalP"/>
    </source>
</evidence>
<organism evidence="2 3">
    <name type="scientific">Neorhizobium galegae bv. orientalis str. HAMBI 540</name>
    <dbReference type="NCBI Taxonomy" id="1028800"/>
    <lineage>
        <taxon>Bacteria</taxon>
        <taxon>Pseudomonadati</taxon>
        <taxon>Pseudomonadota</taxon>
        <taxon>Alphaproteobacteria</taxon>
        <taxon>Hyphomicrobiales</taxon>
        <taxon>Rhizobiaceae</taxon>
        <taxon>Rhizobium/Agrobacterium group</taxon>
        <taxon>Neorhizobium</taxon>
    </lineage>
</organism>
<accession>A0A068SNF7</accession>
<dbReference type="RefSeq" id="WP_038585502.1">
    <property type="nucleotide sequence ID" value="NZ_HG938353.1"/>
</dbReference>
<dbReference type="AlphaFoldDB" id="A0A068SNF7"/>
<dbReference type="PATRIC" id="fig|1028800.3.peg.1132"/>
<dbReference type="Proteomes" id="UP000028181">
    <property type="component" value="Chromosome I"/>
</dbReference>
<dbReference type="EMBL" id="HG938353">
    <property type="protein sequence ID" value="CDN47301.1"/>
    <property type="molecule type" value="Genomic_DNA"/>
</dbReference>
<name>A0A068SNF7_NEOGA</name>